<sequence length="114" mass="12321">MRYYSGLICMAVGLLSCDKPEVSSVVSTCYPSVNATRSQRITDAAVTVRASGGLATGYLLMASNDVAWSACNLPDEFKRDSLAIYVSGYSLTWPALESMNINLLPFEVTGARLR</sequence>
<evidence type="ECO:0000313" key="1">
    <source>
        <dbReference type="EMBL" id="PRY44064.1"/>
    </source>
</evidence>
<accession>A0A2T0TEL1</accession>
<protein>
    <submittedName>
        <fullName evidence="1">Uncharacterized protein</fullName>
    </submittedName>
</protein>
<proteinExistence type="predicted"/>
<dbReference type="EMBL" id="PVTE01000003">
    <property type="protein sequence ID" value="PRY44064.1"/>
    <property type="molecule type" value="Genomic_DNA"/>
</dbReference>
<organism evidence="1 2">
    <name type="scientific">Spirosoma oryzae</name>
    <dbReference type="NCBI Taxonomy" id="1469603"/>
    <lineage>
        <taxon>Bacteria</taxon>
        <taxon>Pseudomonadati</taxon>
        <taxon>Bacteroidota</taxon>
        <taxon>Cytophagia</taxon>
        <taxon>Cytophagales</taxon>
        <taxon>Cytophagaceae</taxon>
        <taxon>Spirosoma</taxon>
    </lineage>
</organism>
<dbReference type="AlphaFoldDB" id="A0A2T0TEL1"/>
<comment type="caution">
    <text evidence="1">The sequence shown here is derived from an EMBL/GenBank/DDBJ whole genome shotgun (WGS) entry which is preliminary data.</text>
</comment>
<reference evidence="1 2" key="1">
    <citation type="submission" date="2018-03" db="EMBL/GenBank/DDBJ databases">
        <title>Genomic Encyclopedia of Archaeal and Bacterial Type Strains, Phase II (KMG-II): from individual species to whole genera.</title>
        <authorList>
            <person name="Goeker M."/>
        </authorList>
    </citation>
    <scope>NUCLEOTIDE SEQUENCE [LARGE SCALE GENOMIC DNA]</scope>
    <source>
        <strain evidence="1 2">DSM 28354</strain>
    </source>
</reference>
<gene>
    <name evidence="1" type="ORF">CLV58_10333</name>
</gene>
<evidence type="ECO:0000313" key="2">
    <source>
        <dbReference type="Proteomes" id="UP000238375"/>
    </source>
</evidence>
<dbReference type="PROSITE" id="PS51257">
    <property type="entry name" value="PROKAR_LIPOPROTEIN"/>
    <property type="match status" value="1"/>
</dbReference>
<name>A0A2T0TEL1_9BACT</name>
<dbReference type="Proteomes" id="UP000238375">
    <property type="component" value="Unassembled WGS sequence"/>
</dbReference>
<keyword evidence="2" id="KW-1185">Reference proteome</keyword>